<proteinExistence type="evidence at transcript level"/>
<reference evidence="2" key="5">
    <citation type="journal article" date="2001" name="Nature">
        <title>Functional annotation of a full-length mouse cDNA collection.</title>
        <authorList>
            <consortium name="The RIKEN Genome Exploration Research Group Phase II Team and the FANTOM Consortium"/>
        </authorList>
    </citation>
    <scope>NUCLEOTIDE SEQUENCE</scope>
    <source>
        <strain evidence="2">C57BL/6J</strain>
        <tissue evidence="2">Small intestine</tissue>
    </source>
</reference>
<reference evidence="2" key="3">
    <citation type="journal article" date="2000" name="Genome Res.">
        <title>RIKEN integrated sequence analysis (RISA) system--384-format sequencing pipeline with 384 multicapillary sequencer.</title>
        <authorList>
            <person name="Shibata K."/>
            <person name="Itoh M."/>
            <person name="Aizawa K."/>
            <person name="Nagaoka S."/>
            <person name="Sasaki N."/>
            <person name="Carninci P."/>
            <person name="Konno H."/>
            <person name="Akiyama J."/>
            <person name="Nishi K."/>
            <person name="Kitsunai T."/>
            <person name="Tashiro H."/>
            <person name="Itoh M."/>
            <person name="Sumi N."/>
            <person name="Ishii Y."/>
            <person name="Nakamura S."/>
            <person name="Hazama M."/>
            <person name="Nishine T."/>
            <person name="Harada A."/>
            <person name="Yamamoto R."/>
            <person name="Matsumoto H."/>
            <person name="Sakaguchi S."/>
            <person name="Ikegami T."/>
            <person name="Kashiwagi K."/>
            <person name="Fujiwake S."/>
            <person name="Inoue K."/>
            <person name="Togawa Y."/>
            <person name="Izawa M."/>
            <person name="Ohara E."/>
            <person name="Watahiki M."/>
            <person name="Yoneda Y."/>
            <person name="Ishikawa T."/>
            <person name="Ozawa K."/>
            <person name="Tanaka T."/>
            <person name="Matsuura S."/>
            <person name="Kawai J."/>
            <person name="Okazaki Y."/>
            <person name="Muramatsu M."/>
            <person name="Inoue Y."/>
            <person name="Kira A."/>
            <person name="Hayashizaki Y."/>
        </authorList>
    </citation>
    <scope>NUCLEOTIDE SEQUENCE</scope>
    <source>
        <strain evidence="2">C57BL/6J</strain>
        <tissue evidence="2">Small intestine</tissue>
    </source>
</reference>
<gene>
    <name evidence="3" type="primary">Acbd4</name>
</gene>
<feature type="non-terminal residue" evidence="2">
    <location>
        <position position="1"/>
    </location>
</feature>
<organism evidence="2">
    <name type="scientific">Mus musculus</name>
    <name type="common">Mouse</name>
    <dbReference type="NCBI Taxonomy" id="10090"/>
    <lineage>
        <taxon>Eukaryota</taxon>
        <taxon>Metazoa</taxon>
        <taxon>Chordata</taxon>
        <taxon>Craniata</taxon>
        <taxon>Vertebrata</taxon>
        <taxon>Euteleostomi</taxon>
        <taxon>Mammalia</taxon>
        <taxon>Eutheria</taxon>
        <taxon>Euarchontoglires</taxon>
        <taxon>Glires</taxon>
        <taxon>Rodentia</taxon>
        <taxon>Myomorpha</taxon>
        <taxon>Muroidea</taxon>
        <taxon>Muridae</taxon>
        <taxon>Murinae</taxon>
        <taxon>Mus</taxon>
        <taxon>Mus</taxon>
    </lineage>
</organism>
<evidence type="ECO:0000313" key="2">
    <source>
        <dbReference type="EMBL" id="BAB25532.1"/>
    </source>
</evidence>
<dbReference type="AlphaFoldDB" id="Q9CVH3"/>
<dbReference type="MGI" id="MGI:1914381">
    <property type="gene designation" value="Acbd4"/>
</dbReference>
<reference evidence="2" key="7">
    <citation type="journal article" date="2005" name="Science">
        <title>The Transcriptional Landscape of the Mammalian Genome.</title>
        <authorList>
            <consortium name="The FANTOM Consortium"/>
            <consortium name="Riken Genome Exploration Research Group and Genome Science Group (Genome Network Project Core Group)"/>
        </authorList>
    </citation>
    <scope>NUCLEOTIDE SEQUENCE</scope>
    <source>
        <strain evidence="2">C57BL/6J</strain>
        <tissue evidence="2">Small intestine</tissue>
    </source>
</reference>
<dbReference type="AGR" id="MGI:1914381"/>
<reference evidence="2" key="2">
    <citation type="journal article" date="2000" name="Genome Res.">
        <title>Normalization and subtraction of cap-trapper-selected cDNAs to prepare full-length cDNA libraries for rapid discovery of new genes.</title>
        <authorList>
            <person name="Carninci P."/>
            <person name="Shibata Y."/>
            <person name="Hayatsu N."/>
            <person name="Sugahara Y."/>
            <person name="Shibata K."/>
            <person name="Itoh M."/>
            <person name="Konno H."/>
            <person name="Okazaki Y."/>
            <person name="Muramatsu M."/>
            <person name="Hayashizaki Y."/>
        </authorList>
    </citation>
    <scope>NUCLEOTIDE SEQUENCE</scope>
    <source>
        <strain evidence="2">C57BL/6J</strain>
        <tissue evidence="2">Small intestine</tissue>
    </source>
</reference>
<reference evidence="2" key="8">
    <citation type="journal article" date="2005" name="Science">
        <title>Antisense Transcription in the Mammalian Transcriptome.</title>
        <authorList>
            <consortium name="RIKEN Genome Exploration Research Group and Genome Science Group (Genome Network Project Core Group) and the FANTOM Consortium"/>
        </authorList>
    </citation>
    <scope>NUCLEOTIDE SEQUENCE</scope>
    <source>
        <strain evidence="2">C57BL/6J</strain>
        <tissue evidence="2">Small intestine</tissue>
    </source>
</reference>
<feature type="compositionally biased region" description="Gly residues" evidence="1">
    <location>
        <begin position="117"/>
        <end position="134"/>
    </location>
</feature>
<sequence length="209" mass="21950">SECCVLTGWKEPLVQREDQAAPEPSCVPKEPVPPSPESRPPRDLDLEVFCDSVEQLEPELVRLPVLSPVAAEPELCHLPPGIWDSSAQQVWAEQKEAAGRELTTKSSPESTGEKEGLGGGLIGPGVGHMAGGDSPGHAGKHEGRSQEATEPGEQAPATQAEVAQDSALAPRALRSHAALLYPVALRCPVALPTVSDPEEVTQGRGLSSN</sequence>
<feature type="compositionally biased region" description="Basic and acidic residues" evidence="1">
    <location>
        <begin position="93"/>
        <end position="103"/>
    </location>
</feature>
<protein>
    <submittedName>
        <fullName evidence="2">Uncharacterized protein</fullName>
    </submittedName>
</protein>
<reference evidence="2" key="6">
    <citation type="journal article" date="2002" name="Nature">
        <title>Analysis of the mouse transcriptome based on functional annotation of 60,770 full-length cDNAs.</title>
        <authorList>
            <consortium name="The FANTOM Consortium and the RIKEN Genome Exploration Research Group Phase I and II Team"/>
        </authorList>
    </citation>
    <scope>NUCLEOTIDE SEQUENCE</scope>
    <source>
        <strain evidence="2">C57BL/6J</strain>
        <tissue evidence="2">Small intestine</tissue>
    </source>
</reference>
<accession>Q9CVH3</accession>
<evidence type="ECO:0000256" key="1">
    <source>
        <dbReference type="SAM" id="MobiDB-lite"/>
    </source>
</evidence>
<feature type="region of interest" description="Disordered" evidence="1">
    <location>
        <begin position="15"/>
        <end position="43"/>
    </location>
</feature>
<reference evidence="2" key="1">
    <citation type="journal article" date="1999" name="Methods Enzymol.">
        <title>High-efficiency full-length cDNA cloning.</title>
        <authorList>
            <person name="Carninci P."/>
            <person name="Hayashizaki Y."/>
        </authorList>
    </citation>
    <scope>NUCLEOTIDE SEQUENCE</scope>
    <source>
        <strain evidence="2">C57BL/6J</strain>
        <tissue evidence="2">Small intestine</tissue>
    </source>
</reference>
<feature type="region of interest" description="Disordered" evidence="1">
    <location>
        <begin position="87"/>
        <end position="166"/>
    </location>
</feature>
<name>Q9CVH3_MOUSE</name>
<dbReference type="EMBL" id="AK008207">
    <property type="protein sequence ID" value="BAB25532.1"/>
    <property type="molecule type" value="mRNA"/>
</dbReference>
<reference evidence="2" key="4">
    <citation type="submission" date="2000-07" db="EMBL/GenBank/DDBJ databases">
        <authorList>
            <person name="Adachi J."/>
            <person name="Aizawa K."/>
            <person name="Akahira S."/>
            <person name="Akimura T."/>
            <person name="Arai A."/>
            <person name="Aono H."/>
            <person name="Arakawa T."/>
            <person name="Bono H."/>
            <person name="Carninci P."/>
            <person name="Fukuda S."/>
            <person name="Fukunishi Y."/>
            <person name="Furuno M."/>
            <person name="Hanagaki T."/>
            <person name="Hara A."/>
            <person name="Hayatsu N."/>
            <person name="Hiramoto K."/>
            <person name="Hiraoka T."/>
            <person name="Hori F."/>
            <person name="Imotani K."/>
            <person name="Ishii Y."/>
            <person name="Itoh M."/>
            <person name="Izawa M."/>
            <person name="Kasukawa T."/>
            <person name="Kato H."/>
            <person name="Kawai J."/>
            <person name="Kojima Y."/>
            <person name="Konno H."/>
            <person name="Kouda M."/>
            <person name="Koya S."/>
            <person name="Kurihara C."/>
            <person name="Matsuyama T."/>
            <person name="Miyazaki A."/>
            <person name="Nishi K."/>
            <person name="Nomura K."/>
            <person name="Numazaki R."/>
            <person name="Ohno M."/>
            <person name="Okazaki Y."/>
            <person name="Okido T."/>
            <person name="Owa C."/>
            <person name="Saito H."/>
            <person name="Saito R."/>
            <person name="Sakai C."/>
            <person name="Sakai K."/>
            <person name="Sano H."/>
            <person name="Sasaki D."/>
            <person name="Shibata K."/>
            <person name="Shibata Y."/>
            <person name="Shinagawa A."/>
            <person name="Shiraki T."/>
            <person name="Sogabe Y."/>
            <person name="Suzuki H."/>
            <person name="Tagami M."/>
            <person name="Tagawa A."/>
            <person name="Takahashi F."/>
            <person name="Tanaka T."/>
            <person name="Tejima Y."/>
            <person name="Toya T."/>
            <person name="Yamamura T."/>
            <person name="Yasunishi A."/>
            <person name="Yoshida K."/>
            <person name="Yoshino M."/>
            <person name="Muramatsu M."/>
            <person name="Hayashizaki Y."/>
        </authorList>
    </citation>
    <scope>NUCLEOTIDE SEQUENCE</scope>
    <source>
        <strain evidence="2">C57BL/6J</strain>
        <tissue evidence="2">Small intestine</tissue>
    </source>
</reference>
<evidence type="ECO:0000313" key="3">
    <source>
        <dbReference type="MGI" id="MGI:1914381"/>
    </source>
</evidence>